<feature type="domain" description="SH3" evidence="22">
    <location>
        <begin position="304"/>
        <end position="365"/>
    </location>
</feature>
<dbReference type="CDD" id="cd06183">
    <property type="entry name" value="cyt_b5_reduct_like"/>
    <property type="match status" value="1"/>
</dbReference>
<evidence type="ECO:0000256" key="8">
    <source>
        <dbReference type="ARBA" id="ARBA00022787"/>
    </source>
</evidence>
<dbReference type="PROSITE" id="PS50002">
    <property type="entry name" value="SH3"/>
    <property type="match status" value="1"/>
</dbReference>
<evidence type="ECO:0000256" key="17">
    <source>
        <dbReference type="ARBA" id="ARBA00041256"/>
    </source>
</evidence>
<evidence type="ECO:0000256" key="9">
    <source>
        <dbReference type="ARBA" id="ARBA00022827"/>
    </source>
</evidence>
<dbReference type="SUPFAM" id="SSF63380">
    <property type="entry name" value="Riboflavin synthase domain-like"/>
    <property type="match status" value="1"/>
</dbReference>
<accession>A0AAN6PR81</accession>
<dbReference type="SUPFAM" id="SSF52343">
    <property type="entry name" value="Ferredoxin reductase-like, C-terminal NADP-linked domain"/>
    <property type="match status" value="1"/>
</dbReference>
<evidence type="ECO:0000256" key="5">
    <source>
        <dbReference type="ARBA" id="ARBA00022443"/>
    </source>
</evidence>
<dbReference type="InterPro" id="IPR001433">
    <property type="entry name" value="OxRdtase_FAD/NAD-bd"/>
</dbReference>
<dbReference type="Gene3D" id="2.30.30.40">
    <property type="entry name" value="SH3 Domains"/>
    <property type="match status" value="1"/>
</dbReference>
<evidence type="ECO:0000256" key="3">
    <source>
        <dbReference type="ARBA" id="ARBA00006105"/>
    </source>
</evidence>
<evidence type="ECO:0000256" key="15">
    <source>
        <dbReference type="ARBA" id="ARBA00037464"/>
    </source>
</evidence>
<dbReference type="InterPro" id="IPR001834">
    <property type="entry name" value="CBR-like"/>
</dbReference>
<dbReference type="Gene3D" id="3.40.50.80">
    <property type="entry name" value="Nucleotide-binding domain of ferredoxin-NADP reductase (FNR) module"/>
    <property type="match status" value="1"/>
</dbReference>
<dbReference type="FunFam" id="2.40.30.10:FF:000032">
    <property type="entry name" value="NADH-cytochrome b5 reductase"/>
    <property type="match status" value="1"/>
</dbReference>
<evidence type="ECO:0000256" key="20">
    <source>
        <dbReference type="PROSITE-ProRule" id="PRU00192"/>
    </source>
</evidence>
<dbReference type="SMART" id="SM00326">
    <property type="entry name" value="SH3"/>
    <property type="match status" value="1"/>
</dbReference>
<sequence>MTAVMSPGSSPATSPPAISSPAPNAAHPALPPLITSPPARRSNLPRPMSHASKNRLSQYSTASSIPPRSRPVSHIFPIFPSSLPYTLVRDFAYPPSHPLHYGPPPEPSRPPSGMFALGSEQHRLSDVPAWDTGTNWEGHSWSSGFSNRPADLPAIQFGDGPPWSEDEDLQSPVVSSRHKKHKSASAGSYGKGRGSHEAQAGPKSYDGERGYYVGTSTDGSERYYVNQGNEANGPGGEYVTYPPDQARHGGGAYQLASQQPRQFRETGDFGSDDSSTCSSPGYRNTDESRYSRDYQFTITSPDEEMHGKAVALFDFERENESELPLVEGQIIWVSYRYGQGWLVAEDPKTQESGLVPEEYVRLLRDIEGGLTSLAGNLNMGDASPASPSNEVGTPTQAEHSAAAQQLPHSPAITTASGTTTTTNGYHQPVVSTFSTSSKDLDPYPQHLLGTQAGQPPPQVVHYHGQRGGSQANTPTLAIHQGFGSRRASQDTMSTTAAGGAKKGEAAASGLETLPDAKLERSGSGAGQFQARRYATEPPSADPKKGSGTLLYGAAAVALLAGAGYYFSSTPAAKKAEEKVKGATGAAADKLSSGEVKHALTGGEQGWVSLKLEEVETVNHNSKRFRFRLPEDDMTSGLHIASAVLTKFKPLDAEKPVIRPYTPISDEDAKGYLDLLVKKYPNGPMSTHLHDMVPGQRLDVKGPIPKYAWTPNKHDHIALVAGGTGITPMFQLCRAIFNNPDDTTKVTLVFGNISEDDILLKNELAALENHNPRRFRAFYVLDNPPKHWTGGKGYINKDLLKTVLPEPKNENIKVFVCGPPGMMESISGSKKSPKDQGELKGILKELGYSPDQVYKF</sequence>
<name>A0AAN6PR81_9PEZI</name>
<evidence type="ECO:0000256" key="7">
    <source>
        <dbReference type="ARBA" id="ARBA00022692"/>
    </source>
</evidence>
<dbReference type="PANTHER" id="PTHR19370">
    <property type="entry name" value="NADH-CYTOCHROME B5 REDUCTASE"/>
    <property type="match status" value="1"/>
</dbReference>
<dbReference type="Pfam" id="PF00970">
    <property type="entry name" value="FAD_binding_6"/>
    <property type="match status" value="1"/>
</dbReference>
<evidence type="ECO:0000256" key="14">
    <source>
        <dbReference type="ARBA" id="ARBA00023136"/>
    </source>
</evidence>
<dbReference type="Pfam" id="PF00018">
    <property type="entry name" value="SH3_1"/>
    <property type="match status" value="1"/>
</dbReference>
<keyword evidence="6 19" id="KW-0285">Flavoprotein</keyword>
<feature type="region of interest" description="Disordered" evidence="21">
    <location>
        <begin position="482"/>
        <end position="544"/>
    </location>
</feature>
<dbReference type="InterPro" id="IPR008333">
    <property type="entry name" value="Cbr1-like_FAD-bd_dom"/>
</dbReference>
<evidence type="ECO:0000256" key="19">
    <source>
        <dbReference type="PIRSR" id="PIRSR601834-1"/>
    </source>
</evidence>
<dbReference type="InterPro" id="IPR017938">
    <property type="entry name" value="Riboflavin_synthase-like_b-brl"/>
</dbReference>
<dbReference type="InterPro" id="IPR017927">
    <property type="entry name" value="FAD-bd_FR_type"/>
</dbReference>
<dbReference type="EC" id="1.6.2.2" evidence="4"/>
<dbReference type="GO" id="GO:0006696">
    <property type="term" value="P:ergosterol biosynthetic process"/>
    <property type="evidence" value="ECO:0007669"/>
    <property type="project" value="TreeGrafter"/>
</dbReference>
<evidence type="ECO:0000256" key="18">
    <source>
        <dbReference type="ARBA" id="ARBA00047682"/>
    </source>
</evidence>
<comment type="caution">
    <text evidence="24">The sequence shown here is derived from an EMBL/GenBank/DDBJ whole genome shotgun (WGS) entry which is preliminary data.</text>
</comment>
<evidence type="ECO:0000256" key="16">
    <source>
        <dbReference type="ARBA" id="ARBA00039435"/>
    </source>
</evidence>
<feature type="compositionally biased region" description="Low complexity" evidence="21">
    <location>
        <begin position="1"/>
        <end position="28"/>
    </location>
</feature>
<evidence type="ECO:0000256" key="4">
    <source>
        <dbReference type="ARBA" id="ARBA00012011"/>
    </source>
</evidence>
<feature type="region of interest" description="Disordered" evidence="21">
    <location>
        <begin position="244"/>
        <end position="290"/>
    </location>
</feature>
<feature type="binding site" evidence="19">
    <location>
        <position position="726"/>
    </location>
    <ligand>
        <name>FAD</name>
        <dbReference type="ChEBI" id="CHEBI:57692"/>
    </ligand>
</feature>
<dbReference type="InterPro" id="IPR039261">
    <property type="entry name" value="FNR_nucleotide-bd"/>
</dbReference>
<keyword evidence="10" id="KW-1133">Transmembrane helix</keyword>
<keyword evidence="13" id="KW-0496">Mitochondrion</keyword>
<dbReference type="GO" id="GO:0005741">
    <property type="term" value="C:mitochondrial outer membrane"/>
    <property type="evidence" value="ECO:0007669"/>
    <property type="project" value="UniProtKB-SubCell"/>
</dbReference>
<feature type="compositionally biased region" description="Polar residues" evidence="21">
    <location>
        <begin position="272"/>
        <end position="282"/>
    </location>
</feature>
<comment type="subcellular location">
    <subcellularLocation>
        <location evidence="2">Mitochondrion outer membrane</location>
        <topology evidence="2">Single-pass membrane protein</topology>
    </subcellularLocation>
</comment>
<dbReference type="PANTHER" id="PTHR19370:SF171">
    <property type="entry name" value="NADH-CYTOCHROME B5 REDUCTASE 2"/>
    <property type="match status" value="1"/>
</dbReference>
<feature type="compositionally biased region" description="Low complexity" evidence="21">
    <location>
        <begin position="413"/>
        <end position="422"/>
    </location>
</feature>
<evidence type="ECO:0000256" key="12">
    <source>
        <dbReference type="ARBA" id="ARBA00023027"/>
    </source>
</evidence>
<feature type="domain" description="FAD-binding FR-type" evidence="23">
    <location>
        <begin position="604"/>
        <end position="709"/>
    </location>
</feature>
<feature type="binding site" evidence="19">
    <location>
        <position position="659"/>
    </location>
    <ligand>
        <name>FAD</name>
        <dbReference type="ChEBI" id="CHEBI:57692"/>
    </ligand>
</feature>
<keyword evidence="11" id="KW-0560">Oxidoreductase</keyword>
<evidence type="ECO:0000256" key="21">
    <source>
        <dbReference type="SAM" id="MobiDB-lite"/>
    </source>
</evidence>
<dbReference type="AlphaFoldDB" id="A0AAN6PR81"/>
<evidence type="ECO:0000256" key="6">
    <source>
        <dbReference type="ARBA" id="ARBA00022630"/>
    </source>
</evidence>
<keyword evidence="14" id="KW-0472">Membrane</keyword>
<comment type="similarity">
    <text evidence="3">Belongs to the flavoprotein pyridine nucleotide cytochrome reductase family.</text>
</comment>
<comment type="function">
    <text evidence="15">May mediate the reduction of outer membrane cytochrome b5.</text>
</comment>
<feature type="binding site" evidence="19">
    <location>
        <position position="684"/>
    </location>
    <ligand>
        <name>FAD</name>
        <dbReference type="ChEBI" id="CHEBI:57692"/>
    </ligand>
</feature>
<feature type="compositionally biased region" description="Polar residues" evidence="21">
    <location>
        <begin position="385"/>
        <end position="407"/>
    </location>
</feature>
<protein>
    <recommendedName>
        <fullName evidence="16">NADH-cytochrome b5 reductase 2</fullName>
        <ecNumber evidence="4">1.6.2.2</ecNumber>
    </recommendedName>
    <alternativeName>
        <fullName evidence="17">Mitochondrial cytochrome b reductase</fullName>
    </alternativeName>
</protein>
<evidence type="ECO:0000313" key="24">
    <source>
        <dbReference type="EMBL" id="KAK4044488.1"/>
    </source>
</evidence>
<keyword evidence="25" id="KW-1185">Reference proteome</keyword>
<keyword evidence="8" id="KW-1000">Mitochondrion outer membrane</keyword>
<evidence type="ECO:0000259" key="22">
    <source>
        <dbReference type="PROSITE" id="PS50002"/>
    </source>
</evidence>
<keyword evidence="7" id="KW-0812">Transmembrane</keyword>
<keyword evidence="5 20" id="KW-0728">SH3 domain</keyword>
<keyword evidence="9 19" id="KW-0274">FAD</keyword>
<feature type="compositionally biased region" description="Polar residues" evidence="21">
    <location>
        <begin position="54"/>
        <end position="66"/>
    </location>
</feature>
<feature type="binding site" evidence="19">
    <location>
        <position position="660"/>
    </location>
    <ligand>
        <name>FAD</name>
        <dbReference type="ChEBI" id="CHEBI:57692"/>
    </ligand>
</feature>
<feature type="compositionally biased region" description="Polar residues" evidence="21">
    <location>
        <begin position="423"/>
        <end position="437"/>
    </location>
</feature>
<evidence type="ECO:0000256" key="11">
    <source>
        <dbReference type="ARBA" id="ARBA00023002"/>
    </source>
</evidence>
<organism evidence="24 25">
    <name type="scientific">Parachaetomium inaequale</name>
    <dbReference type="NCBI Taxonomy" id="2588326"/>
    <lineage>
        <taxon>Eukaryota</taxon>
        <taxon>Fungi</taxon>
        <taxon>Dikarya</taxon>
        <taxon>Ascomycota</taxon>
        <taxon>Pezizomycotina</taxon>
        <taxon>Sordariomycetes</taxon>
        <taxon>Sordariomycetidae</taxon>
        <taxon>Sordariales</taxon>
        <taxon>Chaetomiaceae</taxon>
        <taxon>Parachaetomium</taxon>
    </lineage>
</organism>
<feature type="region of interest" description="Disordered" evidence="21">
    <location>
        <begin position="1"/>
        <end position="68"/>
    </location>
</feature>
<proteinExistence type="inferred from homology"/>
<evidence type="ECO:0000256" key="13">
    <source>
        <dbReference type="ARBA" id="ARBA00023128"/>
    </source>
</evidence>
<dbReference type="InterPro" id="IPR001452">
    <property type="entry name" value="SH3_domain"/>
</dbReference>
<feature type="region of interest" description="Disordered" evidence="21">
    <location>
        <begin position="150"/>
        <end position="209"/>
    </location>
</feature>
<reference evidence="25" key="1">
    <citation type="journal article" date="2023" name="Mol. Phylogenet. Evol.">
        <title>Genome-scale phylogeny and comparative genomics of the fungal order Sordariales.</title>
        <authorList>
            <person name="Hensen N."/>
            <person name="Bonometti L."/>
            <person name="Westerberg I."/>
            <person name="Brannstrom I.O."/>
            <person name="Guillou S."/>
            <person name="Cros-Aarteil S."/>
            <person name="Calhoun S."/>
            <person name="Haridas S."/>
            <person name="Kuo A."/>
            <person name="Mondo S."/>
            <person name="Pangilinan J."/>
            <person name="Riley R."/>
            <person name="LaButti K."/>
            <person name="Andreopoulos B."/>
            <person name="Lipzen A."/>
            <person name="Chen C."/>
            <person name="Yan M."/>
            <person name="Daum C."/>
            <person name="Ng V."/>
            <person name="Clum A."/>
            <person name="Steindorff A."/>
            <person name="Ohm R.A."/>
            <person name="Martin F."/>
            <person name="Silar P."/>
            <person name="Natvig D.O."/>
            <person name="Lalanne C."/>
            <person name="Gautier V."/>
            <person name="Ament-Velasquez S.L."/>
            <person name="Kruys A."/>
            <person name="Hutchinson M.I."/>
            <person name="Powell A.J."/>
            <person name="Barry K."/>
            <person name="Miller A.N."/>
            <person name="Grigoriev I.V."/>
            <person name="Debuchy R."/>
            <person name="Gladieux P."/>
            <person name="Hiltunen Thoren M."/>
            <person name="Johannesson H."/>
        </authorList>
    </citation>
    <scope>NUCLEOTIDE SEQUENCE [LARGE SCALE GENOMIC DNA]</scope>
    <source>
        <strain evidence="25">CBS 284.82</strain>
    </source>
</reference>
<dbReference type="InterPro" id="IPR036028">
    <property type="entry name" value="SH3-like_dom_sf"/>
</dbReference>
<feature type="binding site" evidence="19">
    <location>
        <position position="675"/>
    </location>
    <ligand>
        <name>FAD</name>
        <dbReference type="ChEBI" id="CHEBI:57692"/>
    </ligand>
</feature>
<feature type="compositionally biased region" description="Low complexity" evidence="21">
    <location>
        <begin position="493"/>
        <end position="509"/>
    </location>
</feature>
<feature type="binding site" evidence="19">
    <location>
        <position position="658"/>
    </location>
    <ligand>
        <name>FAD</name>
        <dbReference type="ChEBI" id="CHEBI:57692"/>
    </ligand>
</feature>
<dbReference type="GO" id="GO:0090524">
    <property type="term" value="F:cytochrome-b5 reductase activity, acting on NADH"/>
    <property type="evidence" value="ECO:0007669"/>
    <property type="project" value="UniProtKB-EC"/>
</dbReference>
<dbReference type="Proteomes" id="UP001303115">
    <property type="component" value="Unassembled WGS sequence"/>
</dbReference>
<evidence type="ECO:0000256" key="2">
    <source>
        <dbReference type="ARBA" id="ARBA00004572"/>
    </source>
</evidence>
<dbReference type="SUPFAM" id="SSF50044">
    <property type="entry name" value="SH3-domain"/>
    <property type="match status" value="1"/>
</dbReference>
<keyword evidence="12" id="KW-0520">NAD</keyword>
<feature type="binding site" evidence="19">
    <location>
        <position position="677"/>
    </location>
    <ligand>
        <name>FAD</name>
        <dbReference type="ChEBI" id="CHEBI:57692"/>
    </ligand>
</feature>
<comment type="catalytic activity">
    <reaction evidence="18">
        <text>2 Fe(III)-[cytochrome b5] + NADH = 2 Fe(II)-[cytochrome b5] + NAD(+) + H(+)</text>
        <dbReference type="Rhea" id="RHEA:46680"/>
        <dbReference type="Rhea" id="RHEA-COMP:10438"/>
        <dbReference type="Rhea" id="RHEA-COMP:10439"/>
        <dbReference type="ChEBI" id="CHEBI:15378"/>
        <dbReference type="ChEBI" id="CHEBI:29033"/>
        <dbReference type="ChEBI" id="CHEBI:29034"/>
        <dbReference type="ChEBI" id="CHEBI:57540"/>
        <dbReference type="ChEBI" id="CHEBI:57945"/>
        <dbReference type="EC" id="1.6.2.2"/>
    </reaction>
</comment>
<dbReference type="PRINTS" id="PR00406">
    <property type="entry name" value="CYTB5RDTASE"/>
</dbReference>
<feature type="binding site" evidence="19">
    <location>
        <position position="685"/>
    </location>
    <ligand>
        <name>FAD</name>
        <dbReference type="ChEBI" id="CHEBI:57692"/>
    </ligand>
</feature>
<dbReference type="FunFam" id="3.40.50.80:FF:000009">
    <property type="entry name" value="NADH-cytochrome b5 reductase"/>
    <property type="match status" value="1"/>
</dbReference>
<feature type="region of interest" description="Disordered" evidence="21">
    <location>
        <begin position="375"/>
        <end position="455"/>
    </location>
</feature>
<comment type="cofactor">
    <cofactor evidence="1 19">
        <name>FAD</name>
        <dbReference type="ChEBI" id="CHEBI:57692"/>
    </cofactor>
</comment>
<dbReference type="PROSITE" id="PS51384">
    <property type="entry name" value="FAD_FR"/>
    <property type="match status" value="1"/>
</dbReference>
<evidence type="ECO:0000256" key="10">
    <source>
        <dbReference type="ARBA" id="ARBA00022989"/>
    </source>
</evidence>
<dbReference type="Pfam" id="PF00175">
    <property type="entry name" value="NAD_binding_1"/>
    <property type="match status" value="1"/>
</dbReference>
<evidence type="ECO:0000256" key="1">
    <source>
        <dbReference type="ARBA" id="ARBA00001974"/>
    </source>
</evidence>
<dbReference type="Gene3D" id="2.40.30.10">
    <property type="entry name" value="Translation factors"/>
    <property type="match status" value="1"/>
</dbReference>
<evidence type="ECO:0000313" key="25">
    <source>
        <dbReference type="Proteomes" id="UP001303115"/>
    </source>
</evidence>
<dbReference type="EMBL" id="MU854318">
    <property type="protein sequence ID" value="KAK4044488.1"/>
    <property type="molecule type" value="Genomic_DNA"/>
</dbReference>
<gene>
    <name evidence="24" type="ORF">C8A01DRAFT_42671</name>
</gene>
<evidence type="ECO:0000259" key="23">
    <source>
        <dbReference type="PROSITE" id="PS51384"/>
    </source>
</evidence>